<dbReference type="Pfam" id="PF04295">
    <property type="entry name" value="GD_AH_second"/>
    <property type="match status" value="1"/>
</dbReference>
<reference evidence="4 5" key="1">
    <citation type="submission" date="2014-03" db="EMBL/GenBank/DDBJ databases">
        <title>The draft genome sequence of Thalassospira mesophila JCM 18969.</title>
        <authorList>
            <person name="Lai Q."/>
            <person name="Shao Z."/>
        </authorList>
    </citation>
    <scope>NUCLEOTIDE SEQUENCE [LARGE SCALE GENOMIC DNA]</scope>
    <source>
        <strain evidence="4 5">JCM 18969</strain>
    </source>
</reference>
<evidence type="ECO:0000256" key="1">
    <source>
        <dbReference type="ARBA" id="ARBA00010986"/>
    </source>
</evidence>
<evidence type="ECO:0000313" key="5">
    <source>
        <dbReference type="Proteomes" id="UP000193391"/>
    </source>
</evidence>
<dbReference type="InterPro" id="IPR048332">
    <property type="entry name" value="GD_AH_C"/>
</dbReference>
<accession>A0A1Y2KUV7</accession>
<dbReference type="InterPro" id="IPR007392">
    <property type="entry name" value="GD_AH_second"/>
</dbReference>
<dbReference type="Pfam" id="PF20629">
    <property type="entry name" value="GD_AH_C"/>
    <property type="match status" value="1"/>
</dbReference>
<dbReference type="PANTHER" id="PTHR30536:SF5">
    <property type="entry name" value="ALTRONATE DEHYDRATASE"/>
    <property type="match status" value="1"/>
</dbReference>
<organism evidence="4 5">
    <name type="scientific">Thalassospira mesophila</name>
    <dbReference type="NCBI Taxonomy" id="1293891"/>
    <lineage>
        <taxon>Bacteria</taxon>
        <taxon>Pseudomonadati</taxon>
        <taxon>Pseudomonadota</taxon>
        <taxon>Alphaproteobacteria</taxon>
        <taxon>Rhodospirillales</taxon>
        <taxon>Thalassospiraceae</taxon>
        <taxon>Thalassospira</taxon>
    </lineage>
</organism>
<sequence length="500" mass="52314">MKINALRLDETDNVLIALLPLLAGDISSPGVTTAEDIGAGHKFAARDIKQGEQIVKYGQVIGVATSDIATGCLVHSHNLAMGDARLGAGETTTPTLPRPARDTFMGYRRKNGRVGTRNYIGIVSTVNCSATVCRAIAEAATRTLLPKYPGIDGFAPIVHDQGCGMVNHGEGYDILVRTLGGYRDHANFGGVLLVGLGCEVNQLSAYGEMDDPEHAARYASFNIQSAAGSSSAVRKAVEILDGIAKIVSQDQRETCPASELVLGMQCGGSDGFSGLSANPALGVASDLLVAAGGTSLLSETPEIFGAEHLLIARSDAQTGARIAEMIEWWKDYAEKNNATLDNNPSPGNKRGGLTTILEKSLGAVAKSGRAPVSDAIGYAYPVRKHGLVYMDSPGYDPVSATGQVASGANIIAFTTGRGSCFGAKPAPSLKLASSSTLFARMPEDMDIDCGTVITGLQTHDELGLQIYNTLLDTASGAKTKSEDFGYGDNEFVPWKIGAVL</sequence>
<dbReference type="Gene3D" id="2.30.130.110">
    <property type="match status" value="1"/>
</dbReference>
<keyword evidence="5" id="KW-1185">Reference proteome</keyword>
<evidence type="ECO:0000256" key="2">
    <source>
        <dbReference type="ARBA" id="ARBA00023239"/>
    </source>
</evidence>
<evidence type="ECO:0000313" key="4">
    <source>
        <dbReference type="EMBL" id="OSQ35436.1"/>
    </source>
</evidence>
<dbReference type="GO" id="GO:0019698">
    <property type="term" value="P:D-galacturonate catabolic process"/>
    <property type="evidence" value="ECO:0007669"/>
    <property type="project" value="TreeGrafter"/>
</dbReference>
<dbReference type="CDD" id="cd11613">
    <property type="entry name" value="SAF_AH_GD"/>
    <property type="match status" value="1"/>
</dbReference>
<dbReference type="OrthoDB" id="9804574at2"/>
<name>A0A1Y2KUV7_9PROT</name>
<dbReference type="RefSeq" id="WP_085586333.1">
    <property type="nucleotide sequence ID" value="NZ_JFKA01000019.1"/>
</dbReference>
<gene>
    <name evidence="4" type="ORF">TMES_21105</name>
</gene>
<keyword evidence="2" id="KW-0456">Lyase</keyword>
<dbReference type="AlphaFoldDB" id="A0A1Y2KUV7"/>
<dbReference type="InterPro" id="IPR013974">
    <property type="entry name" value="SAF"/>
</dbReference>
<dbReference type="PANTHER" id="PTHR30536">
    <property type="entry name" value="ALTRONATE/GALACTARATE DEHYDRATASE"/>
    <property type="match status" value="1"/>
</dbReference>
<dbReference type="STRING" id="1293891.TMES_21105"/>
<evidence type="ECO:0000259" key="3">
    <source>
        <dbReference type="SMART" id="SM00858"/>
    </source>
</evidence>
<feature type="domain" description="SAF" evidence="3">
    <location>
        <begin position="12"/>
        <end position="80"/>
    </location>
</feature>
<dbReference type="InterPro" id="IPR044144">
    <property type="entry name" value="SAF_UxaA/GarD"/>
</dbReference>
<dbReference type="GO" id="GO:0016829">
    <property type="term" value="F:lyase activity"/>
    <property type="evidence" value="ECO:0007669"/>
    <property type="project" value="UniProtKB-KW"/>
</dbReference>
<dbReference type="InterPro" id="IPR052172">
    <property type="entry name" value="UxaA_altronate/galactarate_dh"/>
</dbReference>
<dbReference type="SMART" id="SM00858">
    <property type="entry name" value="SAF"/>
    <property type="match status" value="1"/>
</dbReference>
<proteinExistence type="inferred from homology"/>
<dbReference type="Proteomes" id="UP000193391">
    <property type="component" value="Unassembled WGS sequence"/>
</dbReference>
<dbReference type="Pfam" id="PF08666">
    <property type="entry name" value="SAF"/>
    <property type="match status" value="1"/>
</dbReference>
<dbReference type="EMBL" id="JFKA01000019">
    <property type="protein sequence ID" value="OSQ35436.1"/>
    <property type="molecule type" value="Genomic_DNA"/>
</dbReference>
<comment type="caution">
    <text evidence="4">The sequence shown here is derived from an EMBL/GenBank/DDBJ whole genome shotgun (WGS) entry which is preliminary data.</text>
</comment>
<protein>
    <submittedName>
        <fullName evidence="4">Galactarate dehydratase</fullName>
    </submittedName>
</protein>
<comment type="similarity">
    <text evidence="1">Belongs to the UxaA family.</text>
</comment>